<keyword evidence="3" id="KW-1185">Reference proteome</keyword>
<protein>
    <recommendedName>
        <fullName evidence="1">PIN-like domain-containing protein</fullName>
    </recommendedName>
</protein>
<reference evidence="2 3" key="1">
    <citation type="submission" date="2019-11" db="EMBL/GenBank/DDBJ databases">
        <title>Comparative genomics of hydrocarbon-degrading Desulfosarcina strains.</title>
        <authorList>
            <person name="Watanabe M."/>
            <person name="Kojima H."/>
            <person name="Fukui M."/>
        </authorList>
    </citation>
    <scope>NUCLEOTIDE SEQUENCE [LARGE SCALE GENOMIC DNA]</scope>
    <source>
        <strain evidence="3">oXyS1</strain>
    </source>
</reference>
<evidence type="ECO:0000313" key="3">
    <source>
        <dbReference type="Proteomes" id="UP000422108"/>
    </source>
</evidence>
<dbReference type="Proteomes" id="UP000422108">
    <property type="component" value="Chromosome"/>
</dbReference>
<sequence>MIWAFVDYENVGSLEAINLSDYEKVFVFCGPRNTKVKFGTLPSPDICRIELIGVSTMGNNNLDFHLAFYLGRLHEIADKTITFHIISNDSGFNGLVNHLKRIGRKCKKVGTQPSGPVKNCESSSLSDPASIVLSKLKQIDGRKRPRKRTKFINWIKSQCPGFSSSATPEDVCKELVMAQLVQESGTNITYRLGR</sequence>
<gene>
    <name evidence="2" type="ORF">DSCOOX_21670</name>
</gene>
<dbReference type="RefSeq" id="WP_155310230.1">
    <property type="nucleotide sequence ID" value="NZ_AP021879.1"/>
</dbReference>
<organism evidence="2 3">
    <name type="scientific">Desulfosarcina ovata subsp. ovata</name>
    <dbReference type="NCBI Taxonomy" id="2752305"/>
    <lineage>
        <taxon>Bacteria</taxon>
        <taxon>Pseudomonadati</taxon>
        <taxon>Thermodesulfobacteriota</taxon>
        <taxon>Desulfobacteria</taxon>
        <taxon>Desulfobacterales</taxon>
        <taxon>Desulfosarcinaceae</taxon>
        <taxon>Desulfosarcina</taxon>
    </lineage>
</organism>
<feature type="domain" description="PIN-like" evidence="1">
    <location>
        <begin position="5"/>
        <end position="103"/>
    </location>
</feature>
<dbReference type="Pfam" id="PF18475">
    <property type="entry name" value="PIN7"/>
    <property type="match status" value="1"/>
</dbReference>
<name>A0A5K8A8Y4_9BACT</name>
<dbReference type="InterPro" id="IPR041494">
    <property type="entry name" value="PIN7"/>
</dbReference>
<dbReference type="EMBL" id="AP021879">
    <property type="protein sequence ID" value="BBO88987.1"/>
    <property type="molecule type" value="Genomic_DNA"/>
</dbReference>
<accession>A0A5K8A8Y4</accession>
<dbReference type="AlphaFoldDB" id="A0A5K8A8Y4"/>
<evidence type="ECO:0000259" key="1">
    <source>
        <dbReference type="Pfam" id="PF18475"/>
    </source>
</evidence>
<evidence type="ECO:0000313" key="2">
    <source>
        <dbReference type="EMBL" id="BBO88987.1"/>
    </source>
</evidence>
<proteinExistence type="predicted"/>